<dbReference type="STRING" id="866536.Belba_0112"/>
<dbReference type="HOGENOM" id="CLU_064059_1_0_10"/>
<gene>
    <name evidence="1" type="ordered locus">Belba_0112</name>
</gene>
<dbReference type="InterPro" id="IPR032286">
    <property type="entry name" value="DUF4837"/>
</dbReference>
<evidence type="ECO:0000313" key="2">
    <source>
        <dbReference type="Proteomes" id="UP000006050"/>
    </source>
</evidence>
<dbReference type="RefSeq" id="WP_014770800.1">
    <property type="nucleotide sequence ID" value="NC_018010.1"/>
</dbReference>
<dbReference type="EMBL" id="CP003281">
    <property type="protein sequence ID" value="AFL82783.1"/>
    <property type="molecule type" value="Genomic_DNA"/>
</dbReference>
<sequence length="369" mass="41926">MKSLTNLLSIVIILISAGTIWSCDDYGKDSNSTKPKARGAIGEIILAIDSTKWQGPVGDALQDVFLEDVEGLIRDESMFSIKRVDPRAMTRILKMATNIVYVTTFDDKKAGSQNINKIFSKEAKEKAAEDPNLYMLRSEDEFAVGQELIYLFGNNEEELIKNLKQNKNKLQNLFQVRERGRLEKNILNRKSSVARVAGEKLGLAINVPASYQIAKAEDDFLWLRQPTPRTDRADISLFFYETDYTSEEQVFPENVIKLRDQITQKHIFGDPDNKDSYLVIEKVDPTPVFNNFNINDNFAVEIRGGWKTANISMGGSFLAYVIVDAKRGKLYYMEGFVYFPNQGHREAIREIETLLLATDILPEQSLQVN</sequence>
<dbReference type="OrthoDB" id="1115230at2"/>
<dbReference type="PATRIC" id="fig|866536.3.peg.118"/>
<organism evidence="1 2">
    <name type="scientific">Belliella baltica (strain DSM 15883 / CIP 108006 / LMG 21964 / BA134)</name>
    <dbReference type="NCBI Taxonomy" id="866536"/>
    <lineage>
        <taxon>Bacteria</taxon>
        <taxon>Pseudomonadati</taxon>
        <taxon>Bacteroidota</taxon>
        <taxon>Cytophagia</taxon>
        <taxon>Cytophagales</taxon>
        <taxon>Cyclobacteriaceae</taxon>
        <taxon>Belliella</taxon>
    </lineage>
</organism>
<dbReference type="Pfam" id="PF16125">
    <property type="entry name" value="DUF4837"/>
    <property type="match status" value="1"/>
</dbReference>
<name>I3Z0L5_BELBD</name>
<accession>I3Z0L5</accession>
<dbReference type="eggNOG" id="COG0322">
    <property type="taxonomic scope" value="Bacteria"/>
</dbReference>
<dbReference type="KEGG" id="bbd:Belba_0112"/>
<evidence type="ECO:0000313" key="1">
    <source>
        <dbReference type="EMBL" id="AFL82783.1"/>
    </source>
</evidence>
<protein>
    <recommendedName>
        <fullName evidence="3">DUF4837 domain-containing protein</fullName>
    </recommendedName>
</protein>
<dbReference type="AlphaFoldDB" id="I3Z0L5"/>
<proteinExistence type="predicted"/>
<dbReference type="Proteomes" id="UP000006050">
    <property type="component" value="Chromosome"/>
</dbReference>
<reference evidence="2" key="1">
    <citation type="submission" date="2012-06" db="EMBL/GenBank/DDBJ databases">
        <title>The complete genome of Belliella baltica DSM 15883.</title>
        <authorList>
            <person name="Lucas S."/>
            <person name="Copeland A."/>
            <person name="Lapidus A."/>
            <person name="Goodwin L."/>
            <person name="Pitluck S."/>
            <person name="Peters L."/>
            <person name="Mikhailova N."/>
            <person name="Davenport K."/>
            <person name="Kyrpides N."/>
            <person name="Mavromatis K."/>
            <person name="Pagani I."/>
            <person name="Ivanova N."/>
            <person name="Ovchinnikova G."/>
            <person name="Zeytun A."/>
            <person name="Detter J.C."/>
            <person name="Han C."/>
            <person name="Land M."/>
            <person name="Hauser L."/>
            <person name="Markowitz V."/>
            <person name="Cheng J.-F."/>
            <person name="Hugenholtz P."/>
            <person name="Woyke T."/>
            <person name="Wu D."/>
            <person name="Tindall B."/>
            <person name="Pomrenke H."/>
            <person name="Brambilla E."/>
            <person name="Klenk H.-P."/>
            <person name="Eisen J.A."/>
        </authorList>
    </citation>
    <scope>NUCLEOTIDE SEQUENCE [LARGE SCALE GENOMIC DNA]</scope>
    <source>
        <strain evidence="2">DSM 15883 / CIP 108006 / LMG 21964 / BA134</strain>
    </source>
</reference>
<keyword evidence="2" id="KW-1185">Reference proteome</keyword>
<evidence type="ECO:0008006" key="3">
    <source>
        <dbReference type="Google" id="ProtNLM"/>
    </source>
</evidence>